<dbReference type="InterPro" id="IPR050572">
    <property type="entry name" value="Fe-S_Ferredoxin"/>
</dbReference>
<feature type="region of interest" description="Disordered" evidence="5">
    <location>
        <begin position="96"/>
        <end position="118"/>
    </location>
</feature>
<reference evidence="7" key="1">
    <citation type="submission" date="2021-05" db="EMBL/GenBank/DDBJ databases">
        <title>Complete genome sequence of the cellulolytic planctomycete Telmatocola sphagniphila SP2T and characterization of the first cellulase from planctomycetes.</title>
        <authorList>
            <person name="Rakitin A.L."/>
            <person name="Beletsky A.V."/>
            <person name="Naumoff D.G."/>
            <person name="Kulichevskaya I.S."/>
            <person name="Mardanov A.V."/>
            <person name="Ravin N.V."/>
            <person name="Dedysh S.N."/>
        </authorList>
    </citation>
    <scope>NUCLEOTIDE SEQUENCE</scope>
    <source>
        <strain evidence="7">SP2T</strain>
    </source>
</reference>
<dbReference type="SUPFAM" id="SSF54862">
    <property type="entry name" value="4Fe-4S ferredoxins"/>
    <property type="match status" value="1"/>
</dbReference>
<proteinExistence type="predicted"/>
<feature type="domain" description="4Fe-4S ferredoxin-type" evidence="6">
    <location>
        <begin position="205"/>
        <end position="234"/>
    </location>
</feature>
<keyword evidence="3" id="KW-0408">Iron</keyword>
<evidence type="ECO:0000256" key="3">
    <source>
        <dbReference type="ARBA" id="ARBA00023004"/>
    </source>
</evidence>
<dbReference type="GO" id="GO:0051539">
    <property type="term" value="F:4 iron, 4 sulfur cluster binding"/>
    <property type="evidence" value="ECO:0007669"/>
    <property type="project" value="UniProtKB-KW"/>
</dbReference>
<evidence type="ECO:0000256" key="4">
    <source>
        <dbReference type="ARBA" id="ARBA00023014"/>
    </source>
</evidence>
<dbReference type="EMBL" id="CP074694">
    <property type="protein sequence ID" value="QVL32160.1"/>
    <property type="molecule type" value="Genomic_DNA"/>
</dbReference>
<protein>
    <submittedName>
        <fullName evidence="7">Ferredoxin family protein</fullName>
    </submittedName>
</protein>
<keyword evidence="4" id="KW-0411">Iron-sulfur</keyword>
<evidence type="ECO:0000256" key="2">
    <source>
        <dbReference type="ARBA" id="ARBA00022723"/>
    </source>
</evidence>
<dbReference type="PANTHER" id="PTHR43687:SF1">
    <property type="entry name" value="FERREDOXIN III"/>
    <property type="match status" value="1"/>
</dbReference>
<evidence type="ECO:0000313" key="7">
    <source>
        <dbReference type="EMBL" id="QVL32160.1"/>
    </source>
</evidence>
<sequence length="350" mass="38660">MSRYKLNVILSQAPGKHPAKRSLEESIAAALIMEPGLEVSIIPNLYDLSPDHTGRLFLGNVAGDMVVLSWLYSRAAFWLLDRIGIKGNLGEIQLKAAEDREDEEDTPTDSPEENKAIGVQGPVPDRHIYCLDLRDSNLPEAYVQEIRRIYQECKTRREQKTTTEFKPSFVQLGLLTPVKNEPAEAPTNANPFSKEQLLAPPGRRWYPVIDYSRCTNCLECLDFCLFGVYDVDKADTILVANQDNCKKGCPACSRVCPQQAIIFPEYKSPAIAGADVGSVSGLKIDLTRLFGGEVSDPLSQAVAERDRELVADGRNAVGTAVGIPKRQENRTNQPADDLDKLMDDLDALGL</sequence>
<dbReference type="InterPro" id="IPR017896">
    <property type="entry name" value="4Fe4S_Fe-S-bd"/>
</dbReference>
<accession>A0A8E6B4U6</accession>
<gene>
    <name evidence="7" type="ORF">KIH39_25540</name>
</gene>
<name>A0A8E6B4U6_9BACT</name>
<keyword evidence="2" id="KW-0479">Metal-binding</keyword>
<evidence type="ECO:0000313" key="8">
    <source>
        <dbReference type="Proteomes" id="UP000676194"/>
    </source>
</evidence>
<dbReference type="PANTHER" id="PTHR43687">
    <property type="entry name" value="ADENYLYLSULFATE REDUCTASE, BETA SUBUNIT"/>
    <property type="match status" value="1"/>
</dbReference>
<dbReference type="GO" id="GO:0046872">
    <property type="term" value="F:metal ion binding"/>
    <property type="evidence" value="ECO:0007669"/>
    <property type="project" value="UniProtKB-KW"/>
</dbReference>
<evidence type="ECO:0000259" key="6">
    <source>
        <dbReference type="PROSITE" id="PS51379"/>
    </source>
</evidence>
<evidence type="ECO:0000256" key="1">
    <source>
        <dbReference type="ARBA" id="ARBA00022485"/>
    </source>
</evidence>
<keyword evidence="8" id="KW-1185">Reference proteome</keyword>
<dbReference type="AlphaFoldDB" id="A0A8E6B4U6"/>
<dbReference type="Gene3D" id="3.30.70.20">
    <property type="match status" value="1"/>
</dbReference>
<feature type="domain" description="4Fe-4S ferredoxin-type" evidence="6">
    <location>
        <begin position="236"/>
        <end position="266"/>
    </location>
</feature>
<keyword evidence="1" id="KW-0004">4Fe-4S</keyword>
<dbReference type="KEGG" id="tsph:KIH39_25540"/>
<dbReference type="Proteomes" id="UP000676194">
    <property type="component" value="Chromosome"/>
</dbReference>
<dbReference type="RefSeq" id="WP_213496848.1">
    <property type="nucleotide sequence ID" value="NZ_CP074694.1"/>
</dbReference>
<organism evidence="7 8">
    <name type="scientific">Telmatocola sphagniphila</name>
    <dbReference type="NCBI Taxonomy" id="1123043"/>
    <lineage>
        <taxon>Bacteria</taxon>
        <taxon>Pseudomonadati</taxon>
        <taxon>Planctomycetota</taxon>
        <taxon>Planctomycetia</taxon>
        <taxon>Gemmatales</taxon>
        <taxon>Gemmataceae</taxon>
    </lineage>
</organism>
<evidence type="ECO:0000256" key="5">
    <source>
        <dbReference type="SAM" id="MobiDB-lite"/>
    </source>
</evidence>
<feature type="compositionally biased region" description="Acidic residues" evidence="5">
    <location>
        <begin position="99"/>
        <end position="111"/>
    </location>
</feature>
<dbReference type="PROSITE" id="PS51379">
    <property type="entry name" value="4FE4S_FER_2"/>
    <property type="match status" value="2"/>
</dbReference>